<proteinExistence type="predicted"/>
<evidence type="ECO:0000256" key="1">
    <source>
        <dbReference type="ARBA" id="ARBA00023239"/>
    </source>
</evidence>
<accession>A0A517TDD2</accession>
<dbReference type="CDD" id="cd01288">
    <property type="entry name" value="FabZ"/>
    <property type="match status" value="1"/>
</dbReference>
<name>A0A517TDD2_9PLAN</name>
<dbReference type="PANTHER" id="PTHR30272">
    <property type="entry name" value="3-HYDROXYACYL-[ACYL-CARRIER-PROTEIN] DEHYDRATASE"/>
    <property type="match status" value="1"/>
</dbReference>
<gene>
    <name evidence="2" type="primary">fabZ_4</name>
    <name evidence="2" type="ORF">V22_36570</name>
</gene>
<keyword evidence="1 2" id="KW-0456">Lyase</keyword>
<dbReference type="InterPro" id="IPR013114">
    <property type="entry name" value="FabA_FabZ"/>
</dbReference>
<dbReference type="AlphaFoldDB" id="A0A517TDD2"/>
<dbReference type="Pfam" id="PF07977">
    <property type="entry name" value="FabA"/>
    <property type="match status" value="1"/>
</dbReference>
<dbReference type="Proteomes" id="UP000319976">
    <property type="component" value="Chromosome"/>
</dbReference>
<protein>
    <submittedName>
        <fullName evidence="2">3-hydroxyacyl-[acyl-carrier-protein] dehydratase FabZ</fullName>
        <ecNumber evidence="2">4.2.1.59</ecNumber>
    </submittedName>
</protein>
<sequence>MARGFPLPSCLFTQSRGNQSYHSLDLAFSIREPPVFVGVAMPPQLLYNIDEIDFSQPVYDLDAIREVNPQRFEMEQLTAIVHIDRDLHGAVGYKQLTEDEFWCKGHMPGYPLMPGVIMCEAAAQLAGFYARKFDLLGGDFLGFGGMDEIRFRSPVLPGDRLDIAARLVKLRPGRQSIFEFQQFVNGKMVCSGRTLGVPLAKSGQES</sequence>
<keyword evidence="3" id="KW-1185">Reference proteome</keyword>
<reference evidence="2 3" key="1">
    <citation type="submission" date="2019-02" db="EMBL/GenBank/DDBJ databases">
        <title>Deep-cultivation of Planctomycetes and their phenomic and genomic characterization uncovers novel biology.</title>
        <authorList>
            <person name="Wiegand S."/>
            <person name="Jogler M."/>
            <person name="Boedeker C."/>
            <person name="Pinto D."/>
            <person name="Vollmers J."/>
            <person name="Rivas-Marin E."/>
            <person name="Kohn T."/>
            <person name="Peeters S.H."/>
            <person name="Heuer A."/>
            <person name="Rast P."/>
            <person name="Oberbeckmann S."/>
            <person name="Bunk B."/>
            <person name="Jeske O."/>
            <person name="Meyerdierks A."/>
            <person name="Storesund J.E."/>
            <person name="Kallscheuer N."/>
            <person name="Luecker S."/>
            <person name="Lage O.M."/>
            <person name="Pohl T."/>
            <person name="Merkel B.J."/>
            <person name="Hornburger P."/>
            <person name="Mueller R.-W."/>
            <person name="Bruemmer F."/>
            <person name="Labrenz M."/>
            <person name="Spormann A.M."/>
            <person name="Op den Camp H."/>
            <person name="Overmann J."/>
            <person name="Amann R."/>
            <person name="Jetten M.S.M."/>
            <person name="Mascher T."/>
            <person name="Medema M.H."/>
            <person name="Devos D.P."/>
            <person name="Kaster A.-K."/>
            <person name="Ovreas L."/>
            <person name="Rohde M."/>
            <person name="Galperin M.Y."/>
            <person name="Jogler C."/>
        </authorList>
    </citation>
    <scope>NUCLEOTIDE SEQUENCE [LARGE SCALE GENOMIC DNA]</scope>
    <source>
        <strain evidence="2 3">V22</strain>
    </source>
</reference>
<dbReference type="GO" id="GO:0019171">
    <property type="term" value="F:(3R)-hydroxyacyl-[acyl-carrier-protein] dehydratase activity"/>
    <property type="evidence" value="ECO:0007669"/>
    <property type="project" value="UniProtKB-EC"/>
</dbReference>
<dbReference type="InterPro" id="IPR029069">
    <property type="entry name" value="HotDog_dom_sf"/>
</dbReference>
<dbReference type="KEGG" id="chya:V22_36570"/>
<evidence type="ECO:0000313" key="2">
    <source>
        <dbReference type="EMBL" id="QDT66390.1"/>
    </source>
</evidence>
<dbReference type="SUPFAM" id="SSF54637">
    <property type="entry name" value="Thioesterase/thiol ester dehydrase-isomerase"/>
    <property type="match status" value="1"/>
</dbReference>
<dbReference type="PANTHER" id="PTHR30272:SF1">
    <property type="entry name" value="3-HYDROXYACYL-[ACYL-CARRIER-PROTEIN] DEHYDRATASE"/>
    <property type="match status" value="1"/>
</dbReference>
<evidence type="ECO:0000313" key="3">
    <source>
        <dbReference type="Proteomes" id="UP000319976"/>
    </source>
</evidence>
<organism evidence="2 3">
    <name type="scientific">Calycomorphotria hydatis</name>
    <dbReference type="NCBI Taxonomy" id="2528027"/>
    <lineage>
        <taxon>Bacteria</taxon>
        <taxon>Pseudomonadati</taxon>
        <taxon>Planctomycetota</taxon>
        <taxon>Planctomycetia</taxon>
        <taxon>Planctomycetales</taxon>
        <taxon>Planctomycetaceae</taxon>
        <taxon>Calycomorphotria</taxon>
    </lineage>
</organism>
<dbReference type="Gene3D" id="3.10.129.10">
    <property type="entry name" value="Hotdog Thioesterase"/>
    <property type="match status" value="1"/>
</dbReference>
<dbReference type="EC" id="4.2.1.59" evidence="2"/>
<dbReference type="EMBL" id="CP036316">
    <property type="protein sequence ID" value="QDT66390.1"/>
    <property type="molecule type" value="Genomic_DNA"/>
</dbReference>